<dbReference type="SUPFAM" id="SSF51679">
    <property type="entry name" value="Bacterial luciferase-like"/>
    <property type="match status" value="1"/>
</dbReference>
<dbReference type="InterPro" id="IPR011251">
    <property type="entry name" value="Luciferase-like_dom"/>
</dbReference>
<dbReference type="OrthoDB" id="4074025at2"/>
<dbReference type="Gene3D" id="3.20.20.30">
    <property type="entry name" value="Luciferase-like domain"/>
    <property type="match status" value="1"/>
</dbReference>
<evidence type="ECO:0000256" key="3">
    <source>
        <dbReference type="ARBA" id="ARBA00023002"/>
    </source>
</evidence>
<keyword evidence="4" id="KW-0503">Monooxygenase</keyword>
<dbReference type="InterPro" id="IPR019921">
    <property type="entry name" value="Lucif-like_OxRdtase_Rv2161c"/>
</dbReference>
<keyword evidence="2" id="KW-0288">FMN</keyword>
<dbReference type="InterPro" id="IPR036661">
    <property type="entry name" value="Luciferase-like_sf"/>
</dbReference>
<evidence type="ECO:0000259" key="5">
    <source>
        <dbReference type="Pfam" id="PF00296"/>
    </source>
</evidence>
<dbReference type="RefSeq" id="WP_085084378.1">
    <property type="nucleotide sequence ID" value="NZ_BLKV01000003.1"/>
</dbReference>
<keyword evidence="3" id="KW-0560">Oxidoreductase</keyword>
<evidence type="ECO:0000313" key="6">
    <source>
        <dbReference type="EMBL" id="GFG72476.1"/>
    </source>
</evidence>
<reference evidence="6 7" key="1">
    <citation type="journal article" date="2019" name="Emerg. Microbes Infect.">
        <title>Comprehensive subspecies identification of 175 nontuberculous mycobacteria species based on 7547 genomic profiles.</title>
        <authorList>
            <person name="Matsumoto Y."/>
            <person name="Kinjo T."/>
            <person name="Motooka D."/>
            <person name="Nabeya D."/>
            <person name="Jung N."/>
            <person name="Uechi K."/>
            <person name="Horii T."/>
            <person name="Iida T."/>
            <person name="Fujita J."/>
            <person name="Nakamura S."/>
        </authorList>
    </citation>
    <scope>NUCLEOTIDE SEQUENCE [LARGE SCALE GENOMIC DNA]</scope>
    <source>
        <strain evidence="6 7">JCM 16017</strain>
    </source>
</reference>
<organism evidence="6 7">
    <name type="scientific">Mycolicibacter senuensis</name>
    <dbReference type="NCBI Taxonomy" id="386913"/>
    <lineage>
        <taxon>Bacteria</taxon>
        <taxon>Bacillati</taxon>
        <taxon>Actinomycetota</taxon>
        <taxon>Actinomycetes</taxon>
        <taxon>Mycobacteriales</taxon>
        <taxon>Mycobacteriaceae</taxon>
        <taxon>Mycolicibacter</taxon>
    </lineage>
</organism>
<dbReference type="PANTHER" id="PTHR42847">
    <property type="entry name" value="ALKANESULFONATE MONOOXYGENASE"/>
    <property type="match status" value="1"/>
</dbReference>
<feature type="domain" description="Luciferase-like" evidence="5">
    <location>
        <begin position="26"/>
        <end position="253"/>
    </location>
</feature>
<dbReference type="Proteomes" id="UP000465263">
    <property type="component" value="Unassembled WGS sequence"/>
</dbReference>
<name>A0A7I9XSZ2_9MYCO</name>
<evidence type="ECO:0000313" key="7">
    <source>
        <dbReference type="Proteomes" id="UP000465263"/>
    </source>
</evidence>
<accession>A0A7I9XSZ2</accession>
<comment type="caution">
    <text evidence="6">The sequence shown here is derived from an EMBL/GenBank/DDBJ whole genome shotgun (WGS) entry which is preliminary data.</text>
</comment>
<dbReference type="NCBIfam" id="TIGR03619">
    <property type="entry name" value="F420_Rv2161c"/>
    <property type="match status" value="1"/>
</dbReference>
<keyword evidence="1" id="KW-0285">Flavoprotein</keyword>
<gene>
    <name evidence="6" type="ORF">MSEN_41960</name>
</gene>
<dbReference type="PANTHER" id="PTHR42847:SF4">
    <property type="entry name" value="ALKANESULFONATE MONOOXYGENASE-RELATED"/>
    <property type="match status" value="1"/>
</dbReference>
<dbReference type="AlphaFoldDB" id="A0A7I9XSZ2"/>
<evidence type="ECO:0000256" key="1">
    <source>
        <dbReference type="ARBA" id="ARBA00022630"/>
    </source>
</evidence>
<dbReference type="GO" id="GO:0008726">
    <property type="term" value="F:alkanesulfonate monooxygenase activity"/>
    <property type="evidence" value="ECO:0007669"/>
    <property type="project" value="TreeGrafter"/>
</dbReference>
<dbReference type="EMBL" id="BLKV01000003">
    <property type="protein sequence ID" value="GFG72476.1"/>
    <property type="molecule type" value="Genomic_DNA"/>
</dbReference>
<dbReference type="InterPro" id="IPR050172">
    <property type="entry name" value="SsuD_RutA_monooxygenase"/>
</dbReference>
<dbReference type="Pfam" id="PF00296">
    <property type="entry name" value="Bac_luciferase"/>
    <property type="match status" value="1"/>
</dbReference>
<evidence type="ECO:0000256" key="4">
    <source>
        <dbReference type="ARBA" id="ARBA00023033"/>
    </source>
</evidence>
<keyword evidence="7" id="KW-1185">Reference proteome</keyword>
<evidence type="ECO:0000256" key="2">
    <source>
        <dbReference type="ARBA" id="ARBA00022643"/>
    </source>
</evidence>
<sequence length="306" mass="34071">MKLVFNLPHMLRLKAMMQPWEAAVTGADQTRMAKCADAWGYDMIAVPEHFVIPTEHVELSGPHYFQSTAAQAYLAGATERILLNSCVTVLPLHQPIVLAKALATADWLSGGRMMVTFGVGWLQREFELLGVPFGERGRIADEYLAAIIELWTSESPRFDGRYVSFDEVAFEPKPVRKPHLPIWIGGDADAVLRRAAKFASGWWSFLTPPEQIAQRVDFIKSQPEYDGRPFDVVHGMATTRVGEGHVARDDPNAEAGMSGQEIIDRLNWLAEQGVTVSAVPLPAVRGVDEYLDYAQWVIEEIKPNIA</sequence>
<protein>
    <submittedName>
        <fullName evidence="6">LLM class F420-dependent oxidoreductase</fullName>
    </submittedName>
</protein>
<proteinExistence type="predicted"/>
<dbReference type="GO" id="GO:0046306">
    <property type="term" value="P:alkanesulfonate catabolic process"/>
    <property type="evidence" value="ECO:0007669"/>
    <property type="project" value="TreeGrafter"/>
</dbReference>